<comment type="caution">
    <text evidence="2">The sequence shown here is derived from an EMBL/GenBank/DDBJ whole genome shotgun (WGS) entry which is preliminary data.</text>
</comment>
<gene>
    <name evidence="2" type="ORF">J2S63_001257</name>
</gene>
<sequence length="328" mass="34418">MHPTRTTTAAAGALCALLAAATLSGPATAAGKRTTVEVYDDFSGPGYSLADYNAKWSTIYGPLEVANDDTRSFAKGAFSVSAVPFTVGADFSVYDHLKYIAISNKTFPVPEDGSVEISSTIRAATPGTQPGRVVHGTYTATGAPYAEPTLEGQQAGAVMNVVDFQTGQLFDWFVAGHTAFALVERLPSNVTGNGDVGLDKAYTQIIKEIPASRGTHAVSVRFSRSNGVGKAEYFFDRAKVATVDHVGVPLDVQGVPWTGTYPSLGAGEELGGQIDSLAIGHGLFSLLDAFPFRHPDAPALDVSIPMSQRLFGQGASATFDDFKVKTVG</sequence>
<dbReference type="RefSeq" id="WP_310300057.1">
    <property type="nucleotide sequence ID" value="NZ_BAAAPS010000001.1"/>
</dbReference>
<reference evidence="2 3" key="1">
    <citation type="submission" date="2023-07" db="EMBL/GenBank/DDBJ databases">
        <title>Sequencing the genomes of 1000 actinobacteria strains.</title>
        <authorList>
            <person name="Klenk H.-P."/>
        </authorList>
    </citation>
    <scope>NUCLEOTIDE SEQUENCE [LARGE SCALE GENOMIC DNA]</scope>
    <source>
        <strain evidence="2 3">DSM 19426</strain>
    </source>
</reference>
<proteinExistence type="predicted"/>
<accession>A0ABU2BSU1</accession>
<name>A0ABU2BSU1_9ACTN</name>
<keyword evidence="3" id="KW-1185">Reference proteome</keyword>
<feature type="chain" id="PRO_5047533316" evidence="1">
    <location>
        <begin position="30"/>
        <end position="328"/>
    </location>
</feature>
<evidence type="ECO:0000313" key="3">
    <source>
        <dbReference type="Proteomes" id="UP001183648"/>
    </source>
</evidence>
<keyword evidence="1" id="KW-0732">Signal</keyword>
<organism evidence="2 3">
    <name type="scientific">Nocardioides marmoribigeumensis</name>
    <dbReference type="NCBI Taxonomy" id="433649"/>
    <lineage>
        <taxon>Bacteria</taxon>
        <taxon>Bacillati</taxon>
        <taxon>Actinomycetota</taxon>
        <taxon>Actinomycetes</taxon>
        <taxon>Propionibacteriales</taxon>
        <taxon>Nocardioidaceae</taxon>
        <taxon>Nocardioides</taxon>
    </lineage>
</organism>
<protein>
    <submittedName>
        <fullName evidence="2">Uncharacterized protein</fullName>
    </submittedName>
</protein>
<evidence type="ECO:0000313" key="2">
    <source>
        <dbReference type="EMBL" id="MDR7361704.1"/>
    </source>
</evidence>
<dbReference type="Pfam" id="PF19559">
    <property type="entry name" value="DUF6081"/>
    <property type="match status" value="1"/>
</dbReference>
<evidence type="ECO:0000256" key="1">
    <source>
        <dbReference type="SAM" id="SignalP"/>
    </source>
</evidence>
<feature type="signal peptide" evidence="1">
    <location>
        <begin position="1"/>
        <end position="29"/>
    </location>
</feature>
<dbReference type="Proteomes" id="UP001183648">
    <property type="component" value="Unassembled WGS sequence"/>
</dbReference>
<dbReference type="EMBL" id="JAVDYG010000001">
    <property type="protein sequence ID" value="MDR7361704.1"/>
    <property type="molecule type" value="Genomic_DNA"/>
</dbReference>
<dbReference type="InterPro" id="IPR045727">
    <property type="entry name" value="DUF6081"/>
</dbReference>